<gene>
    <name evidence="2" type="ORF">OsJ_06310</name>
</gene>
<feature type="region of interest" description="Disordered" evidence="1">
    <location>
        <begin position="62"/>
        <end position="176"/>
    </location>
</feature>
<evidence type="ECO:0000256" key="1">
    <source>
        <dbReference type="SAM" id="MobiDB-lite"/>
    </source>
</evidence>
<dbReference type="AlphaFoldDB" id="A3A5P8"/>
<accession>A3A5P8</accession>
<evidence type="ECO:0000313" key="2">
    <source>
        <dbReference type="EMBL" id="EAZ22637.1"/>
    </source>
</evidence>
<reference evidence="2" key="1">
    <citation type="journal article" date="2005" name="PLoS Biol.">
        <title>The genomes of Oryza sativa: a history of duplications.</title>
        <authorList>
            <person name="Yu J."/>
            <person name="Wang J."/>
            <person name="Lin W."/>
            <person name="Li S."/>
            <person name="Li H."/>
            <person name="Zhou J."/>
            <person name="Ni P."/>
            <person name="Dong W."/>
            <person name="Hu S."/>
            <person name="Zeng C."/>
            <person name="Zhang J."/>
            <person name="Zhang Y."/>
            <person name="Li R."/>
            <person name="Xu Z."/>
            <person name="Li S."/>
            <person name="Li X."/>
            <person name="Zheng H."/>
            <person name="Cong L."/>
            <person name="Lin L."/>
            <person name="Yin J."/>
            <person name="Geng J."/>
            <person name="Li G."/>
            <person name="Shi J."/>
            <person name="Liu J."/>
            <person name="Lv H."/>
            <person name="Li J."/>
            <person name="Wang J."/>
            <person name="Deng Y."/>
            <person name="Ran L."/>
            <person name="Shi X."/>
            <person name="Wang X."/>
            <person name="Wu Q."/>
            <person name="Li C."/>
            <person name="Ren X."/>
            <person name="Wang J."/>
            <person name="Wang X."/>
            <person name="Li D."/>
            <person name="Liu D."/>
            <person name="Zhang X."/>
            <person name="Ji Z."/>
            <person name="Zhao W."/>
            <person name="Sun Y."/>
            <person name="Zhang Z."/>
            <person name="Bao J."/>
            <person name="Han Y."/>
            <person name="Dong L."/>
            <person name="Ji J."/>
            <person name="Chen P."/>
            <person name="Wu S."/>
            <person name="Liu J."/>
            <person name="Xiao Y."/>
            <person name="Bu D."/>
            <person name="Tan J."/>
            <person name="Yang L."/>
            <person name="Ye C."/>
            <person name="Zhang J."/>
            <person name="Xu J."/>
            <person name="Zhou Y."/>
            <person name="Yu Y."/>
            <person name="Zhang B."/>
            <person name="Zhuang S."/>
            <person name="Wei H."/>
            <person name="Liu B."/>
            <person name="Lei M."/>
            <person name="Yu H."/>
            <person name="Li Y."/>
            <person name="Xu H."/>
            <person name="Wei S."/>
            <person name="He X."/>
            <person name="Fang L."/>
            <person name="Zhang Z."/>
            <person name="Zhang Y."/>
            <person name="Huang X."/>
            <person name="Su Z."/>
            <person name="Tong W."/>
            <person name="Li J."/>
            <person name="Tong Z."/>
            <person name="Li S."/>
            <person name="Ye J."/>
            <person name="Wang L."/>
            <person name="Fang L."/>
            <person name="Lei T."/>
            <person name="Chen C."/>
            <person name="Chen H."/>
            <person name="Xu Z."/>
            <person name="Li H."/>
            <person name="Huang H."/>
            <person name="Zhang F."/>
            <person name="Xu H."/>
            <person name="Li N."/>
            <person name="Zhao C."/>
            <person name="Li S."/>
            <person name="Dong L."/>
            <person name="Huang Y."/>
            <person name="Li L."/>
            <person name="Xi Y."/>
            <person name="Qi Q."/>
            <person name="Li W."/>
            <person name="Zhang B."/>
            <person name="Hu W."/>
            <person name="Zhang Y."/>
            <person name="Tian X."/>
            <person name="Jiao Y."/>
            <person name="Liang X."/>
            <person name="Jin J."/>
            <person name="Gao L."/>
            <person name="Zheng W."/>
            <person name="Hao B."/>
            <person name="Liu S."/>
            <person name="Wang W."/>
            <person name="Yuan L."/>
            <person name="Cao M."/>
            <person name="McDermott J."/>
            <person name="Samudrala R."/>
            <person name="Wang J."/>
            <person name="Wong G.K."/>
            <person name="Yang H."/>
        </authorList>
    </citation>
    <scope>NUCLEOTIDE SEQUENCE [LARGE SCALE GENOMIC DNA]</scope>
</reference>
<reference evidence="2" key="2">
    <citation type="submission" date="2008-12" db="EMBL/GenBank/DDBJ databases">
        <title>Improved gene annotation of the rice (Oryza sativa) genomes.</title>
        <authorList>
            <person name="Wang J."/>
            <person name="Li R."/>
            <person name="Fan W."/>
            <person name="Huang Q."/>
            <person name="Zhang J."/>
            <person name="Zhou Y."/>
            <person name="Hu Y."/>
            <person name="Zi S."/>
            <person name="Li J."/>
            <person name="Ni P."/>
            <person name="Zheng H."/>
            <person name="Zhang Y."/>
            <person name="Zhao M."/>
            <person name="Hao Q."/>
            <person name="McDermott J."/>
            <person name="Samudrala R."/>
            <person name="Kristiansen K."/>
            <person name="Wong G.K.-S."/>
        </authorList>
    </citation>
    <scope>NUCLEOTIDE SEQUENCE</scope>
</reference>
<feature type="compositionally biased region" description="Basic and acidic residues" evidence="1">
    <location>
        <begin position="117"/>
        <end position="132"/>
    </location>
</feature>
<feature type="compositionally biased region" description="Basic and acidic residues" evidence="1">
    <location>
        <begin position="166"/>
        <end position="176"/>
    </location>
</feature>
<dbReference type="EMBL" id="CM000139">
    <property type="protein sequence ID" value="EAZ22637.1"/>
    <property type="molecule type" value="Genomic_DNA"/>
</dbReference>
<name>A3A5P8_ORYSJ</name>
<organism evidence="2">
    <name type="scientific">Oryza sativa subsp. japonica</name>
    <name type="common">Rice</name>
    <dbReference type="NCBI Taxonomy" id="39947"/>
    <lineage>
        <taxon>Eukaryota</taxon>
        <taxon>Viridiplantae</taxon>
        <taxon>Streptophyta</taxon>
        <taxon>Embryophyta</taxon>
        <taxon>Tracheophyta</taxon>
        <taxon>Spermatophyta</taxon>
        <taxon>Magnoliopsida</taxon>
        <taxon>Liliopsida</taxon>
        <taxon>Poales</taxon>
        <taxon>Poaceae</taxon>
        <taxon>BOP clade</taxon>
        <taxon>Oryzoideae</taxon>
        <taxon>Oryzeae</taxon>
        <taxon>Oryzinae</taxon>
        <taxon>Oryza</taxon>
        <taxon>Oryza sativa</taxon>
    </lineage>
</organism>
<proteinExistence type="predicted"/>
<sequence>MAMHIPTGACVSEEKEHPREFSRFGYHVLMGGRCTINLAKPSLRGMQGGDKTTATVNTVTRKKTPASAPSTMGSNDGDHWPCTETATAGPESLRRRQRLRIQPREVEGSGGAEEMPEERREMVTGGVEEAHPASRGGQEWRWTAVALAATKQEPYRRRRRRIGSAEGDRQGNQRRN</sequence>
<dbReference type="Proteomes" id="UP000007752">
    <property type="component" value="Chromosome 2"/>
</dbReference>
<protein>
    <submittedName>
        <fullName evidence="2">Uncharacterized protein</fullName>
    </submittedName>
</protein>